<reference evidence="1 2" key="1">
    <citation type="submission" date="2020-07" db="EMBL/GenBank/DDBJ databases">
        <title>Taxonomic proposal: Crassvirales, a new order of highly abundant and diverse bacterial viruses.</title>
        <authorList>
            <person name="Shkoporov A.N."/>
            <person name="Stockdale S.R."/>
            <person name="Guerin E."/>
            <person name="Ross R.P."/>
            <person name="Hill C."/>
        </authorList>
    </citation>
    <scope>NUCLEOTIDE SEQUENCE [LARGE SCALE GENOMIC DNA]</scope>
</reference>
<dbReference type="RefSeq" id="YP_010112313.1">
    <property type="nucleotide sequence ID" value="NC_055890.1"/>
</dbReference>
<proteinExistence type="predicted"/>
<sequence>MVRFVNFRATDILPNPDEVMYWVDLATDPLGGSIKTWNAEGYWETLRVLQGTLPEFEEKIKKYVQLQLESYEERVDEKIKIIEGQIAIVDQDIESLKQGKQDKLVAGAGINISDNVISCIVDLTLYKVVLELPTEDIDPTKIYLVLDEDGEEGNIWKEYIYVNNHWELLGEYQAPIDLSPYLTKEEALNTYATRAQLSNTNRIIGITGDGNLPDLSDTNYLSNSKDLINNIKVLDELIADGRHEEVWEVLYNQFTVISGFSVSPTIIEKGVSTSIRMAGRFLFNNEPFIPLSVTLKRDSVVIHNTPIDNLGGITDNLDTTSNSVVYRVDIISNEVQKSATATVRAYYPMFFGHSPKTSLTSTDITGFTKLPIKSSPNGTYSMNVNQGDYVWLCVPSNFNISKVTSSGFGVPMENPISVTVDSKGTYKCYRTSGLLNAGTFNFIIG</sequence>
<protein>
    <submittedName>
        <fullName evidence="1">Uncharacterized protein</fullName>
    </submittedName>
</protein>
<dbReference type="EMBL" id="MT774397">
    <property type="protein sequence ID" value="QOR56861.1"/>
    <property type="molecule type" value="Genomic_DNA"/>
</dbReference>
<accession>A0A7M1RSG5</accession>
<organism evidence="1 2">
    <name type="scientific">uncultured phage cr56_1</name>
    <dbReference type="NCBI Taxonomy" id="2772081"/>
    <lineage>
        <taxon>Viruses</taxon>
        <taxon>Duplodnaviria</taxon>
        <taxon>Heunggongvirae</taxon>
        <taxon>Uroviricota</taxon>
        <taxon>Caudoviricetes</taxon>
        <taxon>Crassvirales</taxon>
        <taxon>Suoliviridae</taxon>
        <taxon>Loutivirinae</taxon>
        <taxon>Buchavirus</taxon>
        <taxon>Buchavirus faecalis</taxon>
    </lineage>
</organism>
<dbReference type="KEGG" id="vg:65130780"/>
<evidence type="ECO:0000313" key="2">
    <source>
        <dbReference type="Proteomes" id="UP000593741"/>
    </source>
</evidence>
<name>A0A7M1RSG5_9CAUD</name>
<evidence type="ECO:0000313" key="1">
    <source>
        <dbReference type="EMBL" id="QOR56861.1"/>
    </source>
</evidence>
<keyword evidence="2" id="KW-1185">Reference proteome</keyword>
<dbReference type="Proteomes" id="UP000593741">
    <property type="component" value="Genome"/>
</dbReference>
<dbReference type="GeneID" id="65130780"/>